<evidence type="ECO:0000313" key="8">
    <source>
        <dbReference type="Proteomes" id="UP000235015"/>
    </source>
</evidence>
<evidence type="ECO:0000256" key="3">
    <source>
        <dbReference type="ARBA" id="ARBA00022630"/>
    </source>
</evidence>
<dbReference type="InterPro" id="IPR029479">
    <property type="entry name" value="Nitroreductase"/>
</dbReference>
<dbReference type="GO" id="GO:0016491">
    <property type="term" value="F:oxidoreductase activity"/>
    <property type="evidence" value="ECO:0007669"/>
    <property type="project" value="UniProtKB-KW"/>
</dbReference>
<dbReference type="Proteomes" id="UP000235015">
    <property type="component" value="Unassembled WGS sequence"/>
</dbReference>
<name>A0A2N6D0G4_9GAMM</name>
<dbReference type="PANTHER" id="PTHR43673:SF2">
    <property type="entry name" value="NITROREDUCTASE"/>
    <property type="match status" value="1"/>
</dbReference>
<keyword evidence="4" id="KW-0288">FMN</keyword>
<dbReference type="InterPro" id="IPR000415">
    <property type="entry name" value="Nitroreductase-like"/>
</dbReference>
<feature type="domain" description="Nitroreductase" evidence="6">
    <location>
        <begin position="7"/>
        <end position="196"/>
    </location>
</feature>
<evidence type="ECO:0000256" key="1">
    <source>
        <dbReference type="ARBA" id="ARBA00001917"/>
    </source>
</evidence>
<evidence type="ECO:0000256" key="5">
    <source>
        <dbReference type="ARBA" id="ARBA00023002"/>
    </source>
</evidence>
<dbReference type="EMBL" id="PKUN01000002">
    <property type="protein sequence ID" value="PLX63160.1"/>
    <property type="molecule type" value="Genomic_DNA"/>
</dbReference>
<dbReference type="Pfam" id="PF00881">
    <property type="entry name" value="Nitroreductase"/>
    <property type="match status" value="1"/>
</dbReference>
<dbReference type="SUPFAM" id="SSF55469">
    <property type="entry name" value="FMN-dependent nitroreductase-like"/>
    <property type="match status" value="1"/>
</dbReference>
<sequence length="221" mass="25511">MQVNEALKQRKATRAFLPQEVEKAKIVRILDAARHAPSGTNTQPWQVAVVTGEKRRRLGDLMETAFRSGQAGAMEFQYYPEVWEGVYKARRRACGLQMYSTLNISREEKQRQQDQWAANYRAFDAPVMMFFFIDRILETGSYLDYGMFIQSIMLIALEEGLATCPQAALGEYPEIVKRELGYSEEKKLVVGLAMGYEDTSNIINSYRTPRDEVEQFTRFFE</sequence>
<evidence type="ECO:0000256" key="4">
    <source>
        <dbReference type="ARBA" id="ARBA00022643"/>
    </source>
</evidence>
<dbReference type="CDD" id="cd02136">
    <property type="entry name" value="PnbA_NfnB-like"/>
    <property type="match status" value="1"/>
</dbReference>
<gene>
    <name evidence="7" type="ORF">C0630_03115</name>
</gene>
<dbReference type="STRING" id="1111735.GCA_000428045_02696"/>
<evidence type="ECO:0000259" key="6">
    <source>
        <dbReference type="Pfam" id="PF00881"/>
    </source>
</evidence>
<keyword evidence="5" id="KW-0560">Oxidoreductase</keyword>
<dbReference type="RefSeq" id="WP_273437767.1">
    <property type="nucleotide sequence ID" value="NZ_CAXXYC010000003.1"/>
</dbReference>
<comment type="caution">
    <text evidence="7">The sequence shown here is derived from an EMBL/GenBank/DDBJ whole genome shotgun (WGS) entry which is preliminary data.</text>
</comment>
<organism evidence="7 8">
    <name type="scientific">Sedimenticola selenatireducens</name>
    <dbReference type="NCBI Taxonomy" id="191960"/>
    <lineage>
        <taxon>Bacteria</taxon>
        <taxon>Pseudomonadati</taxon>
        <taxon>Pseudomonadota</taxon>
        <taxon>Gammaproteobacteria</taxon>
        <taxon>Chromatiales</taxon>
        <taxon>Sedimenticolaceae</taxon>
        <taxon>Sedimenticola</taxon>
    </lineage>
</organism>
<protein>
    <submittedName>
        <fullName evidence="7">Nitroreductase</fullName>
    </submittedName>
</protein>
<evidence type="ECO:0000313" key="7">
    <source>
        <dbReference type="EMBL" id="PLX63160.1"/>
    </source>
</evidence>
<dbReference type="Gene3D" id="3.40.109.10">
    <property type="entry name" value="NADH Oxidase"/>
    <property type="match status" value="1"/>
</dbReference>
<comment type="similarity">
    <text evidence="2">Belongs to the nitroreductase family.</text>
</comment>
<accession>A0A2N6D0G4</accession>
<proteinExistence type="inferred from homology"/>
<dbReference type="AlphaFoldDB" id="A0A2N6D0G4"/>
<evidence type="ECO:0000256" key="2">
    <source>
        <dbReference type="ARBA" id="ARBA00007118"/>
    </source>
</evidence>
<comment type="cofactor">
    <cofactor evidence="1">
        <name>FMN</name>
        <dbReference type="ChEBI" id="CHEBI:58210"/>
    </cofactor>
</comment>
<reference evidence="7 8" key="1">
    <citation type="submission" date="2017-11" db="EMBL/GenBank/DDBJ databases">
        <title>Genome-resolved metagenomics identifies genetic mobility, metabolic interactions, and unexpected diversity in perchlorate-reducing communities.</title>
        <authorList>
            <person name="Barnum T.P."/>
            <person name="Figueroa I.A."/>
            <person name="Carlstrom C.I."/>
            <person name="Lucas L.N."/>
            <person name="Engelbrektson A.L."/>
            <person name="Coates J.D."/>
        </authorList>
    </citation>
    <scope>NUCLEOTIDE SEQUENCE [LARGE SCALE GENOMIC DNA]</scope>
    <source>
        <strain evidence="7">BM301</strain>
    </source>
</reference>
<keyword evidence="3" id="KW-0285">Flavoprotein</keyword>
<dbReference type="PANTHER" id="PTHR43673">
    <property type="entry name" value="NAD(P)H NITROREDUCTASE YDGI-RELATED"/>
    <property type="match status" value="1"/>
</dbReference>